<evidence type="ECO:0000313" key="2">
    <source>
        <dbReference type="Proteomes" id="UP001147747"/>
    </source>
</evidence>
<reference evidence="1" key="2">
    <citation type="journal article" date="2023" name="IMA Fungus">
        <title>Comparative genomic study of the Penicillium genus elucidates a diverse pangenome and 15 lateral gene transfer events.</title>
        <authorList>
            <person name="Petersen C."/>
            <person name="Sorensen T."/>
            <person name="Nielsen M.R."/>
            <person name="Sondergaard T.E."/>
            <person name="Sorensen J.L."/>
            <person name="Fitzpatrick D.A."/>
            <person name="Frisvad J.C."/>
            <person name="Nielsen K.L."/>
        </authorList>
    </citation>
    <scope>NUCLEOTIDE SEQUENCE</scope>
    <source>
        <strain evidence="1">IBT 29677</strain>
    </source>
</reference>
<protein>
    <recommendedName>
        <fullName evidence="3">Dienelactone hydrolase domain-containing protein</fullName>
    </recommendedName>
</protein>
<keyword evidence="2" id="KW-1185">Reference proteome</keyword>
<organism evidence="1 2">
    <name type="scientific">Penicillium cosmopolitanum</name>
    <dbReference type="NCBI Taxonomy" id="1131564"/>
    <lineage>
        <taxon>Eukaryota</taxon>
        <taxon>Fungi</taxon>
        <taxon>Dikarya</taxon>
        <taxon>Ascomycota</taxon>
        <taxon>Pezizomycotina</taxon>
        <taxon>Eurotiomycetes</taxon>
        <taxon>Eurotiomycetidae</taxon>
        <taxon>Eurotiales</taxon>
        <taxon>Aspergillaceae</taxon>
        <taxon>Penicillium</taxon>
    </lineage>
</organism>
<proteinExistence type="predicted"/>
<dbReference type="AlphaFoldDB" id="A0A9W9VC37"/>
<dbReference type="GeneID" id="81377146"/>
<dbReference type="RefSeq" id="XP_056481673.1">
    <property type="nucleotide sequence ID" value="XM_056638166.1"/>
</dbReference>
<dbReference type="EMBL" id="JAPZBU010000012">
    <property type="protein sequence ID" value="KAJ5376643.1"/>
    <property type="molecule type" value="Genomic_DNA"/>
</dbReference>
<evidence type="ECO:0008006" key="3">
    <source>
        <dbReference type="Google" id="ProtNLM"/>
    </source>
</evidence>
<comment type="caution">
    <text evidence="1">The sequence shown here is derived from an EMBL/GenBank/DDBJ whole genome shotgun (WGS) entry which is preliminary data.</text>
</comment>
<accession>A0A9W9VC37</accession>
<dbReference type="OrthoDB" id="10019231at2759"/>
<evidence type="ECO:0000313" key="1">
    <source>
        <dbReference type="EMBL" id="KAJ5376643.1"/>
    </source>
</evidence>
<gene>
    <name evidence="1" type="ORF">N7509_013529</name>
</gene>
<reference evidence="1" key="1">
    <citation type="submission" date="2022-12" db="EMBL/GenBank/DDBJ databases">
        <authorList>
            <person name="Petersen C."/>
        </authorList>
    </citation>
    <scope>NUCLEOTIDE SEQUENCE</scope>
    <source>
        <strain evidence="1">IBT 29677</strain>
    </source>
</reference>
<name>A0A9W9VC37_9EURO</name>
<sequence length="84" mass="9462">MAPEFDPMFTEELKLFCNSVIPALGVAYEYHYFPKLEHAFSVRGNPNDSAEMKGMRKAKDAAVKRGPFVALGMQKTVVAFMIFQ</sequence>
<dbReference type="Proteomes" id="UP001147747">
    <property type="component" value="Unassembled WGS sequence"/>
</dbReference>